<evidence type="ECO:0000313" key="1">
    <source>
        <dbReference type="EMBL" id="EXB41589.1"/>
    </source>
</evidence>
<evidence type="ECO:0000313" key="2">
    <source>
        <dbReference type="Proteomes" id="UP000030645"/>
    </source>
</evidence>
<sequence>MVDHLVSLQKFIGTRLNKLEIKETRVKKLFKELESKEKEIDLVRNFDFGFGSMAGMDGKELLGFLNGYMARKAA</sequence>
<protein>
    <submittedName>
        <fullName evidence="1">Uncharacterized protein</fullName>
    </submittedName>
</protein>
<gene>
    <name evidence="1" type="ORF">L484_013666</name>
</gene>
<keyword evidence="2" id="KW-1185">Reference proteome</keyword>
<reference evidence="2" key="1">
    <citation type="submission" date="2013-01" db="EMBL/GenBank/DDBJ databases">
        <title>Draft Genome Sequence of a Mulberry Tree, Morus notabilis C.K. Schneid.</title>
        <authorList>
            <person name="He N."/>
            <person name="Zhao S."/>
        </authorList>
    </citation>
    <scope>NUCLEOTIDE SEQUENCE</scope>
</reference>
<dbReference type="AlphaFoldDB" id="W9QM70"/>
<dbReference type="Proteomes" id="UP000030645">
    <property type="component" value="Unassembled WGS sequence"/>
</dbReference>
<dbReference type="EMBL" id="KE343797">
    <property type="protein sequence ID" value="EXB41589.1"/>
    <property type="molecule type" value="Genomic_DNA"/>
</dbReference>
<accession>W9QM70</accession>
<proteinExistence type="predicted"/>
<organism evidence="1 2">
    <name type="scientific">Morus notabilis</name>
    <dbReference type="NCBI Taxonomy" id="981085"/>
    <lineage>
        <taxon>Eukaryota</taxon>
        <taxon>Viridiplantae</taxon>
        <taxon>Streptophyta</taxon>
        <taxon>Embryophyta</taxon>
        <taxon>Tracheophyta</taxon>
        <taxon>Spermatophyta</taxon>
        <taxon>Magnoliopsida</taxon>
        <taxon>eudicotyledons</taxon>
        <taxon>Gunneridae</taxon>
        <taxon>Pentapetalae</taxon>
        <taxon>rosids</taxon>
        <taxon>fabids</taxon>
        <taxon>Rosales</taxon>
        <taxon>Moraceae</taxon>
        <taxon>Moreae</taxon>
        <taxon>Morus</taxon>
    </lineage>
</organism>
<name>W9QM70_9ROSA</name>